<feature type="transmembrane region" description="Helical" evidence="7">
    <location>
        <begin position="36"/>
        <end position="64"/>
    </location>
</feature>
<reference evidence="8" key="1">
    <citation type="submission" date="2022-06" db="EMBL/GenBank/DDBJ databases">
        <title>Devosia sp. XJ19-45 genome assembly.</title>
        <authorList>
            <person name="Li B."/>
            <person name="Cai M."/>
            <person name="Nie G."/>
            <person name="Li W."/>
        </authorList>
    </citation>
    <scope>NUCLEOTIDE SEQUENCE</scope>
    <source>
        <strain evidence="8">XJ19-45</strain>
    </source>
</reference>
<dbReference type="Gene3D" id="1.20.1080.10">
    <property type="entry name" value="Glycerol uptake facilitator protein"/>
    <property type="match status" value="2"/>
</dbReference>
<name>A0A9Q4FTY7_9HYPH</name>
<comment type="subcellular location">
    <subcellularLocation>
        <location evidence="1">Membrane</location>
        <topology evidence="1">Multi-pass membrane protein</topology>
    </subcellularLocation>
</comment>
<comment type="similarity">
    <text evidence="6">Belongs to the MIP/aquaporin (TC 1.A.8) family.</text>
</comment>
<feature type="transmembrane region" description="Helical" evidence="7">
    <location>
        <begin position="193"/>
        <end position="215"/>
    </location>
</feature>
<evidence type="ECO:0000256" key="2">
    <source>
        <dbReference type="ARBA" id="ARBA00022448"/>
    </source>
</evidence>
<dbReference type="InterPro" id="IPR023271">
    <property type="entry name" value="Aquaporin-like"/>
</dbReference>
<keyword evidence="3 6" id="KW-0812">Transmembrane</keyword>
<dbReference type="PANTHER" id="PTHR45724">
    <property type="entry name" value="AQUAPORIN NIP2-1"/>
    <property type="match status" value="1"/>
</dbReference>
<organism evidence="8 9">
    <name type="scientific">Devosia ureilytica</name>
    <dbReference type="NCBI Taxonomy" id="2952754"/>
    <lineage>
        <taxon>Bacteria</taxon>
        <taxon>Pseudomonadati</taxon>
        <taxon>Pseudomonadota</taxon>
        <taxon>Alphaproteobacteria</taxon>
        <taxon>Hyphomicrobiales</taxon>
        <taxon>Devosiaceae</taxon>
        <taxon>Devosia</taxon>
    </lineage>
</organism>
<evidence type="ECO:0000256" key="6">
    <source>
        <dbReference type="RuleBase" id="RU000477"/>
    </source>
</evidence>
<evidence type="ECO:0000256" key="5">
    <source>
        <dbReference type="ARBA" id="ARBA00023136"/>
    </source>
</evidence>
<dbReference type="GO" id="GO:0016020">
    <property type="term" value="C:membrane"/>
    <property type="evidence" value="ECO:0007669"/>
    <property type="project" value="UniProtKB-SubCell"/>
</dbReference>
<dbReference type="Proteomes" id="UP001060275">
    <property type="component" value="Unassembled WGS sequence"/>
</dbReference>
<keyword evidence="9" id="KW-1185">Reference proteome</keyword>
<accession>A0A9Q4FTY7</accession>
<gene>
    <name evidence="8" type="ORF">NF348_13795</name>
</gene>
<dbReference type="InterPro" id="IPR034294">
    <property type="entry name" value="Aquaporin_transptr"/>
</dbReference>
<dbReference type="AlphaFoldDB" id="A0A9Q4FTY7"/>
<dbReference type="GO" id="GO:0015267">
    <property type="term" value="F:channel activity"/>
    <property type="evidence" value="ECO:0007669"/>
    <property type="project" value="InterPro"/>
</dbReference>
<evidence type="ECO:0000313" key="8">
    <source>
        <dbReference type="EMBL" id="MCP8888190.1"/>
    </source>
</evidence>
<feature type="transmembrane region" description="Helical" evidence="7">
    <location>
        <begin position="85"/>
        <end position="105"/>
    </location>
</feature>
<dbReference type="InterPro" id="IPR000425">
    <property type="entry name" value="MIP"/>
</dbReference>
<keyword evidence="2 6" id="KW-0813">Transport</keyword>
<evidence type="ECO:0000256" key="1">
    <source>
        <dbReference type="ARBA" id="ARBA00004141"/>
    </source>
</evidence>
<dbReference type="PANTHER" id="PTHR45724:SF13">
    <property type="entry name" value="AQUAPORIN NIP1-1-RELATED"/>
    <property type="match status" value="1"/>
</dbReference>
<feature type="transmembrane region" description="Helical" evidence="7">
    <location>
        <begin position="12"/>
        <end position="30"/>
    </location>
</feature>
<feature type="transmembrane region" description="Helical" evidence="7">
    <location>
        <begin position="150"/>
        <end position="173"/>
    </location>
</feature>
<sequence length="223" mass="23033">MSDPIRRLAAEALGTAMLVATVVGSGIMAQRLTNDIALALLANTAATGAILVVLIGLLGPVSGAHFNPAVTLVMALRRQLSATDAGFYVIAQIGGALIGTLLAHLMFDLPLVSAYADPRNGASQWLSEVMATFGLLLTILLSLKHAADQIALRVGLYITAAYWFTASTSYANPAVTIGRALTSSFAGIGPADVPGFIVAQIVGALLALGVATWLLRTPSEHRA</sequence>
<dbReference type="Pfam" id="PF00230">
    <property type="entry name" value="MIP"/>
    <property type="match status" value="1"/>
</dbReference>
<evidence type="ECO:0000256" key="7">
    <source>
        <dbReference type="SAM" id="Phobius"/>
    </source>
</evidence>
<keyword evidence="5 7" id="KW-0472">Membrane</keyword>
<proteinExistence type="inferred from homology"/>
<keyword evidence="4 7" id="KW-1133">Transmembrane helix</keyword>
<dbReference type="PRINTS" id="PR00783">
    <property type="entry name" value="MINTRINSICP"/>
</dbReference>
<dbReference type="EMBL" id="JAMWDU010000005">
    <property type="protein sequence ID" value="MCP8888190.1"/>
    <property type="molecule type" value="Genomic_DNA"/>
</dbReference>
<evidence type="ECO:0000256" key="4">
    <source>
        <dbReference type="ARBA" id="ARBA00022989"/>
    </source>
</evidence>
<dbReference type="SUPFAM" id="SSF81338">
    <property type="entry name" value="Aquaporin-like"/>
    <property type="match status" value="1"/>
</dbReference>
<comment type="caution">
    <text evidence="8">The sequence shown here is derived from an EMBL/GenBank/DDBJ whole genome shotgun (WGS) entry which is preliminary data.</text>
</comment>
<evidence type="ECO:0000313" key="9">
    <source>
        <dbReference type="Proteomes" id="UP001060275"/>
    </source>
</evidence>
<evidence type="ECO:0000256" key="3">
    <source>
        <dbReference type="ARBA" id="ARBA00022692"/>
    </source>
</evidence>
<feature type="transmembrane region" description="Helical" evidence="7">
    <location>
        <begin position="125"/>
        <end position="143"/>
    </location>
</feature>
<protein>
    <submittedName>
        <fullName evidence="8">Aquaporin family protein</fullName>
    </submittedName>
</protein>